<sequence length="215" mass="23696">MRRATFTDAAVTYGAIGGTLAPDLLQYPPKGHRPMERSVRLGSGAERFEVASKLLMTWGVQRQSGMSVTDLEAGTGVQYTPVEFAPDGTPLPARTDSTDESTFAADGTPYIVNGMTAQLEIKVGPLTVKAPVRVVYVIAEANRVGFAYGTMAGHPESGEESFILDRRDDDSVWFTLRSFSRPSTWYFRLAAPFLRVQQERFTKRYLRALHPVGSL</sequence>
<dbReference type="InterPro" id="IPR018960">
    <property type="entry name" value="DUF1990"/>
</dbReference>
<dbReference type="EMBL" id="JACHBQ010000001">
    <property type="protein sequence ID" value="MBB5640919.1"/>
    <property type="molecule type" value="Genomic_DNA"/>
</dbReference>
<dbReference type="PANTHER" id="PTHR34202:SF1">
    <property type="entry name" value="UPF0548 PROTEIN"/>
    <property type="match status" value="1"/>
</dbReference>
<evidence type="ECO:0000313" key="3">
    <source>
        <dbReference type="EMBL" id="MBB5640919.1"/>
    </source>
</evidence>
<proteinExistence type="predicted"/>
<evidence type="ECO:0000313" key="4">
    <source>
        <dbReference type="Proteomes" id="UP000029864"/>
    </source>
</evidence>
<evidence type="ECO:0000313" key="5">
    <source>
        <dbReference type="Proteomes" id="UP000561726"/>
    </source>
</evidence>
<dbReference type="EMBL" id="JPXF01000001">
    <property type="protein sequence ID" value="KGJ82813.1"/>
    <property type="molecule type" value="Genomic_DNA"/>
</dbReference>
<dbReference type="OrthoDB" id="120660at2"/>
<keyword evidence="4" id="KW-1185">Reference proteome</keyword>
<dbReference type="PANTHER" id="PTHR34202">
    <property type="entry name" value="UPF0548 PROTEIN"/>
    <property type="match status" value="1"/>
</dbReference>
<dbReference type="Proteomes" id="UP000029864">
    <property type="component" value="Unassembled WGS sequence"/>
</dbReference>
<reference evidence="3 5" key="2">
    <citation type="submission" date="2020-08" db="EMBL/GenBank/DDBJ databases">
        <title>Sequencing the genomes of 1000 actinobacteria strains.</title>
        <authorList>
            <person name="Klenk H.-P."/>
        </authorList>
    </citation>
    <scope>NUCLEOTIDE SEQUENCE [LARGE SCALE GENOMIC DNA]</scope>
    <source>
        <strain evidence="3 5">DSM 21065</strain>
    </source>
</reference>
<feature type="domain" description="DUF1990" evidence="1">
    <location>
        <begin position="110"/>
        <end position="208"/>
    </location>
</feature>
<feature type="domain" description="DUF1990" evidence="1">
    <location>
        <begin position="27"/>
        <end position="72"/>
    </location>
</feature>
<dbReference type="RefSeq" id="WP_035834386.1">
    <property type="nucleotide sequence ID" value="NZ_JACHBQ010000001.1"/>
</dbReference>
<dbReference type="eggNOG" id="COG4762">
    <property type="taxonomic scope" value="Bacteria"/>
</dbReference>
<dbReference type="PIRSF" id="PIRSF010260">
    <property type="entry name" value="UCP010260"/>
    <property type="match status" value="1"/>
</dbReference>
<evidence type="ECO:0000313" key="2">
    <source>
        <dbReference type="EMBL" id="KGJ82813.1"/>
    </source>
</evidence>
<evidence type="ECO:0000259" key="1">
    <source>
        <dbReference type="Pfam" id="PF09348"/>
    </source>
</evidence>
<name>A0A099JZH8_9MICO</name>
<dbReference type="STRING" id="1001240.GY21_00225"/>
<protein>
    <submittedName>
        <fullName evidence="3">Uncharacterized protein (UPF0548 family)</fullName>
    </submittedName>
</protein>
<gene>
    <name evidence="3" type="ORF">BJ997_001467</name>
    <name evidence="2" type="ORF">GY21_00225</name>
</gene>
<dbReference type="Proteomes" id="UP000561726">
    <property type="component" value="Unassembled WGS sequence"/>
</dbReference>
<dbReference type="InterPro" id="IPR014457">
    <property type="entry name" value="UCP010260"/>
</dbReference>
<accession>A0A099JZH8</accession>
<dbReference type="Pfam" id="PF09348">
    <property type="entry name" value="DUF1990"/>
    <property type="match status" value="2"/>
</dbReference>
<comment type="caution">
    <text evidence="2">The sequence shown here is derived from an EMBL/GenBank/DDBJ whole genome shotgun (WGS) entry which is preliminary data.</text>
</comment>
<organism evidence="2 4">
    <name type="scientific">Cryobacterium roopkundense</name>
    <dbReference type="NCBI Taxonomy" id="1001240"/>
    <lineage>
        <taxon>Bacteria</taxon>
        <taxon>Bacillati</taxon>
        <taxon>Actinomycetota</taxon>
        <taxon>Actinomycetes</taxon>
        <taxon>Micrococcales</taxon>
        <taxon>Microbacteriaceae</taxon>
        <taxon>Cryobacterium</taxon>
    </lineage>
</organism>
<dbReference type="AlphaFoldDB" id="A0A099JZH8"/>
<reference evidence="2 4" key="1">
    <citation type="submission" date="2014-08" db="EMBL/GenBank/DDBJ databases">
        <authorList>
            <person name="Sisinthy S."/>
        </authorList>
    </citation>
    <scope>NUCLEOTIDE SEQUENCE [LARGE SCALE GENOMIC DNA]</scope>
    <source>
        <strain evidence="2 4">RuG17</strain>
    </source>
</reference>